<keyword evidence="2" id="KW-1185">Reference proteome</keyword>
<accession>A0ACB7TDH6</accession>
<evidence type="ECO:0000313" key="2">
    <source>
        <dbReference type="Proteomes" id="UP000821845"/>
    </source>
</evidence>
<sequence length="71" mass="8329">MHYLPEPMVFLETPFFVGEVLEHCIQEPLYDVFLGNIKGVLSPEKATVKEYFQNKEHELQEKYAYNADSFS</sequence>
<proteinExistence type="predicted"/>
<dbReference type="Proteomes" id="UP000821845">
    <property type="component" value="Chromosome 10"/>
</dbReference>
<dbReference type="EMBL" id="CM023490">
    <property type="protein sequence ID" value="KAH6942909.1"/>
    <property type="molecule type" value="Genomic_DNA"/>
</dbReference>
<protein>
    <submittedName>
        <fullName evidence="1">Uncharacterized protein</fullName>
    </submittedName>
</protein>
<comment type="caution">
    <text evidence="1">The sequence shown here is derived from an EMBL/GenBank/DDBJ whole genome shotgun (WGS) entry which is preliminary data.</text>
</comment>
<evidence type="ECO:0000313" key="1">
    <source>
        <dbReference type="EMBL" id="KAH6942909.1"/>
    </source>
</evidence>
<reference evidence="1" key="1">
    <citation type="submission" date="2020-05" db="EMBL/GenBank/DDBJ databases">
        <title>Large-scale comparative analyses of tick genomes elucidate their genetic diversity and vector capacities.</title>
        <authorList>
            <person name="Jia N."/>
            <person name="Wang J."/>
            <person name="Shi W."/>
            <person name="Du L."/>
            <person name="Sun Y."/>
            <person name="Zhan W."/>
            <person name="Jiang J."/>
            <person name="Wang Q."/>
            <person name="Zhang B."/>
            <person name="Ji P."/>
            <person name="Sakyi L.B."/>
            <person name="Cui X."/>
            <person name="Yuan T."/>
            <person name="Jiang B."/>
            <person name="Yang W."/>
            <person name="Lam T.T.-Y."/>
            <person name="Chang Q."/>
            <person name="Ding S."/>
            <person name="Wang X."/>
            <person name="Zhu J."/>
            <person name="Ruan X."/>
            <person name="Zhao L."/>
            <person name="Wei J."/>
            <person name="Que T."/>
            <person name="Du C."/>
            <person name="Cheng J."/>
            <person name="Dai P."/>
            <person name="Han X."/>
            <person name="Huang E."/>
            <person name="Gao Y."/>
            <person name="Liu J."/>
            <person name="Shao H."/>
            <person name="Ye R."/>
            <person name="Li L."/>
            <person name="Wei W."/>
            <person name="Wang X."/>
            <person name="Wang C."/>
            <person name="Yang T."/>
            <person name="Huo Q."/>
            <person name="Li W."/>
            <person name="Guo W."/>
            <person name="Chen H."/>
            <person name="Zhou L."/>
            <person name="Ni X."/>
            <person name="Tian J."/>
            <person name="Zhou Y."/>
            <person name="Sheng Y."/>
            <person name="Liu T."/>
            <person name="Pan Y."/>
            <person name="Xia L."/>
            <person name="Li J."/>
            <person name="Zhao F."/>
            <person name="Cao W."/>
        </authorList>
    </citation>
    <scope>NUCLEOTIDE SEQUENCE</scope>
    <source>
        <strain evidence="1">Hyas-2018</strain>
    </source>
</reference>
<name>A0ACB7TDH6_HYAAI</name>
<organism evidence="1 2">
    <name type="scientific">Hyalomma asiaticum</name>
    <name type="common">Tick</name>
    <dbReference type="NCBI Taxonomy" id="266040"/>
    <lineage>
        <taxon>Eukaryota</taxon>
        <taxon>Metazoa</taxon>
        <taxon>Ecdysozoa</taxon>
        <taxon>Arthropoda</taxon>
        <taxon>Chelicerata</taxon>
        <taxon>Arachnida</taxon>
        <taxon>Acari</taxon>
        <taxon>Parasitiformes</taxon>
        <taxon>Ixodida</taxon>
        <taxon>Ixodoidea</taxon>
        <taxon>Ixodidae</taxon>
        <taxon>Hyalomminae</taxon>
        <taxon>Hyalomma</taxon>
    </lineage>
</organism>
<gene>
    <name evidence="1" type="ORF">HPB50_011534</name>
</gene>